<dbReference type="Proteomes" id="UP000887565">
    <property type="component" value="Unplaced"/>
</dbReference>
<evidence type="ECO:0000313" key="1">
    <source>
        <dbReference type="Proteomes" id="UP000887565"/>
    </source>
</evidence>
<organism evidence="1 2">
    <name type="scientific">Romanomermis culicivorax</name>
    <name type="common">Nematode worm</name>
    <dbReference type="NCBI Taxonomy" id="13658"/>
    <lineage>
        <taxon>Eukaryota</taxon>
        <taxon>Metazoa</taxon>
        <taxon>Ecdysozoa</taxon>
        <taxon>Nematoda</taxon>
        <taxon>Enoplea</taxon>
        <taxon>Dorylaimia</taxon>
        <taxon>Mermithida</taxon>
        <taxon>Mermithoidea</taxon>
        <taxon>Mermithidae</taxon>
        <taxon>Romanomermis</taxon>
    </lineage>
</organism>
<dbReference type="WBParaSite" id="nRc.2.0.1.t08872-RA">
    <property type="protein sequence ID" value="nRc.2.0.1.t08872-RA"/>
    <property type="gene ID" value="nRc.2.0.1.g08872"/>
</dbReference>
<protein>
    <submittedName>
        <fullName evidence="2">Uncharacterized protein</fullName>
    </submittedName>
</protein>
<accession>A0A915I410</accession>
<proteinExistence type="predicted"/>
<keyword evidence="1" id="KW-1185">Reference proteome</keyword>
<dbReference type="AlphaFoldDB" id="A0A915I410"/>
<evidence type="ECO:0000313" key="2">
    <source>
        <dbReference type="WBParaSite" id="nRc.2.0.1.t08872-RA"/>
    </source>
</evidence>
<name>A0A915I410_ROMCU</name>
<sequence>MWRKFYWTTERKWTTTTSTSTSIRPNIVIRYYWPSFIRTRMWHENVVRILIEKHEN</sequence>
<reference evidence="2" key="1">
    <citation type="submission" date="2022-11" db="UniProtKB">
        <authorList>
            <consortium name="WormBaseParasite"/>
        </authorList>
    </citation>
    <scope>IDENTIFICATION</scope>
</reference>